<name>A0A1T4ZX40_9SPHI</name>
<dbReference type="AlphaFoldDB" id="A0A1T4ZX40"/>
<proteinExistence type="predicted"/>
<keyword evidence="2" id="KW-1185">Reference proteome</keyword>
<gene>
    <name evidence="1" type="ORF">SAMN05661099_0024</name>
</gene>
<dbReference type="PROSITE" id="PS51257">
    <property type="entry name" value="PROKAR_LIPOPROTEIN"/>
    <property type="match status" value="1"/>
</dbReference>
<sequence>MKYLLILFIALSLTGCEREECCLEPDSRNFKIEATGQKFDLKVTRRITGTSNEIEFQNLTNLSDPFSYNFTPEIGKTYKIYLSGAGLTSWKVIYRGKVLASLASPGTGVVQDFEIKD</sequence>
<protein>
    <submittedName>
        <fullName evidence="1">Uncharacterized protein</fullName>
    </submittedName>
</protein>
<evidence type="ECO:0000313" key="2">
    <source>
        <dbReference type="Proteomes" id="UP000189981"/>
    </source>
</evidence>
<dbReference type="EMBL" id="FUYR01000001">
    <property type="protein sequence ID" value="SKB27165.1"/>
    <property type="molecule type" value="Genomic_DNA"/>
</dbReference>
<dbReference type="Proteomes" id="UP000189981">
    <property type="component" value="Unassembled WGS sequence"/>
</dbReference>
<reference evidence="2" key="1">
    <citation type="submission" date="2017-02" db="EMBL/GenBank/DDBJ databases">
        <authorList>
            <person name="Varghese N."/>
            <person name="Submissions S."/>
        </authorList>
    </citation>
    <scope>NUCLEOTIDE SEQUENCE [LARGE SCALE GENOMIC DNA]</scope>
    <source>
        <strain evidence="2">DSM 22385</strain>
    </source>
</reference>
<accession>A0A1T4ZX40</accession>
<evidence type="ECO:0000313" key="1">
    <source>
        <dbReference type="EMBL" id="SKB27165.1"/>
    </source>
</evidence>
<organism evidence="1 2">
    <name type="scientific">Daejeonella lutea</name>
    <dbReference type="NCBI Taxonomy" id="572036"/>
    <lineage>
        <taxon>Bacteria</taxon>
        <taxon>Pseudomonadati</taxon>
        <taxon>Bacteroidota</taxon>
        <taxon>Sphingobacteriia</taxon>
        <taxon>Sphingobacteriales</taxon>
        <taxon>Sphingobacteriaceae</taxon>
        <taxon>Daejeonella</taxon>
    </lineage>
</organism>
<dbReference type="RefSeq" id="WP_079700545.1">
    <property type="nucleotide sequence ID" value="NZ_FUYR01000001.1"/>
</dbReference>